<dbReference type="SUPFAM" id="SSF47203">
    <property type="entry name" value="Acyl-CoA dehydrogenase C-terminal domain-like"/>
    <property type="match status" value="1"/>
</dbReference>
<feature type="domain" description="Acyl-CoA dehydrogenase/oxidase N-terminal" evidence="16">
    <location>
        <begin position="124"/>
        <end position="235"/>
    </location>
</feature>
<dbReference type="Proteomes" id="UP001239019">
    <property type="component" value="Unassembled WGS sequence"/>
</dbReference>
<evidence type="ECO:0000256" key="9">
    <source>
        <dbReference type="ARBA" id="ARBA00023002"/>
    </source>
</evidence>
<feature type="transmembrane region" description="Helical" evidence="13">
    <location>
        <begin position="30"/>
        <end position="63"/>
    </location>
</feature>
<feature type="domain" description="Acyl-CoA dehydrogenase/oxidase C-terminal" evidence="14">
    <location>
        <begin position="362"/>
        <end position="505"/>
    </location>
</feature>
<reference evidence="18 19" key="1">
    <citation type="submission" date="2023-08" db="EMBL/GenBank/DDBJ databases">
        <title>Whole-genome sequencing of halo(alkali)philic microorganisms from hypersaline lakes.</title>
        <authorList>
            <person name="Sorokin D.Y."/>
            <person name="Abbas B."/>
            <person name="Merkel A.Y."/>
        </authorList>
    </citation>
    <scope>NUCLEOTIDE SEQUENCE [LARGE SCALE GENOMIC DNA]</scope>
    <source>
        <strain evidence="18 19">AB-CW4</strain>
    </source>
</reference>
<evidence type="ECO:0000313" key="19">
    <source>
        <dbReference type="Proteomes" id="UP001239019"/>
    </source>
</evidence>
<dbReference type="InterPro" id="IPR036250">
    <property type="entry name" value="AcylCo_DH-like_C"/>
</dbReference>
<dbReference type="Pfam" id="PF02770">
    <property type="entry name" value="Acyl-CoA_dh_M"/>
    <property type="match status" value="1"/>
</dbReference>
<evidence type="ECO:0000256" key="12">
    <source>
        <dbReference type="SAM" id="MobiDB-lite"/>
    </source>
</evidence>
<dbReference type="InterPro" id="IPR009100">
    <property type="entry name" value="AcylCoA_DH/oxidase_NM_dom_sf"/>
</dbReference>
<name>A0ABU0W5R2_9GAMM</name>
<evidence type="ECO:0000259" key="16">
    <source>
        <dbReference type="Pfam" id="PF02771"/>
    </source>
</evidence>
<dbReference type="InterPro" id="IPR006091">
    <property type="entry name" value="Acyl-CoA_Oxase/DH_mid-dom"/>
</dbReference>
<keyword evidence="13" id="KW-1133">Transmembrane helix</keyword>
<protein>
    <recommendedName>
        <fullName evidence="6">Acyl-coenzyme A dehydrogenase</fullName>
        <ecNumber evidence="4">1.3.8.7</ecNumber>
        <ecNumber evidence="5">1.3.8.8</ecNumber>
    </recommendedName>
</protein>
<keyword evidence="9" id="KW-0560">Oxidoreductase</keyword>
<dbReference type="PANTHER" id="PTHR48083:SF33">
    <property type="entry name" value="ACYL-COENZYME A DEHYDROGENASE"/>
    <property type="match status" value="1"/>
</dbReference>
<dbReference type="EMBL" id="JAVDDT010000003">
    <property type="protein sequence ID" value="MDQ2069365.1"/>
    <property type="molecule type" value="Genomic_DNA"/>
</dbReference>
<feature type="compositionally biased region" description="Basic residues" evidence="12">
    <location>
        <begin position="809"/>
        <end position="819"/>
    </location>
</feature>
<dbReference type="Pfam" id="PF02771">
    <property type="entry name" value="Acyl-CoA_dh_N"/>
    <property type="match status" value="1"/>
</dbReference>
<evidence type="ECO:0000256" key="10">
    <source>
        <dbReference type="ARBA" id="ARBA00047882"/>
    </source>
</evidence>
<proteinExistence type="inferred from homology"/>
<evidence type="ECO:0000256" key="3">
    <source>
        <dbReference type="ARBA" id="ARBA00009347"/>
    </source>
</evidence>
<feature type="domain" description="Acyl-CoA dehydrogenase C-terminal bacterial-type" evidence="17">
    <location>
        <begin position="516"/>
        <end position="797"/>
    </location>
</feature>
<dbReference type="InterPro" id="IPR013786">
    <property type="entry name" value="AcylCoA_DH/ox_N"/>
</dbReference>
<comment type="similarity">
    <text evidence="3">Belongs to the acyl-CoA dehydrogenase family.</text>
</comment>
<evidence type="ECO:0000256" key="5">
    <source>
        <dbReference type="ARBA" id="ARBA00012040"/>
    </source>
</evidence>
<dbReference type="InterPro" id="IPR046373">
    <property type="entry name" value="Acyl-CoA_Oxase/DH_mid-dom_sf"/>
</dbReference>
<feature type="domain" description="Acyl-CoA oxidase/dehydrogenase middle" evidence="15">
    <location>
        <begin position="239"/>
        <end position="329"/>
    </location>
</feature>
<evidence type="ECO:0000313" key="18">
    <source>
        <dbReference type="EMBL" id="MDQ2069365.1"/>
    </source>
</evidence>
<dbReference type="PANTHER" id="PTHR48083">
    <property type="entry name" value="MEDIUM-CHAIN SPECIFIC ACYL-COA DEHYDROGENASE, MITOCHONDRIAL-RELATED"/>
    <property type="match status" value="1"/>
</dbReference>
<evidence type="ECO:0000256" key="6">
    <source>
        <dbReference type="ARBA" id="ARBA00020144"/>
    </source>
</evidence>
<organism evidence="18 19">
    <name type="scientific">Natronospira bacteriovora</name>
    <dbReference type="NCBI Taxonomy" id="3069753"/>
    <lineage>
        <taxon>Bacteria</taxon>
        <taxon>Pseudomonadati</taxon>
        <taxon>Pseudomonadota</taxon>
        <taxon>Gammaproteobacteria</taxon>
        <taxon>Natronospirales</taxon>
        <taxon>Natronospiraceae</taxon>
        <taxon>Natronospira</taxon>
    </lineage>
</organism>
<evidence type="ECO:0000256" key="4">
    <source>
        <dbReference type="ARBA" id="ARBA00012033"/>
    </source>
</evidence>
<keyword evidence="13" id="KW-0472">Membrane</keyword>
<keyword evidence="7" id="KW-0285">Flavoprotein</keyword>
<accession>A0ABU0W5R2</accession>
<dbReference type="RefSeq" id="WP_306727866.1">
    <property type="nucleotide sequence ID" value="NZ_JAVDDT010000003.1"/>
</dbReference>
<feature type="region of interest" description="Disordered" evidence="12">
    <location>
        <begin position="794"/>
        <end position="828"/>
    </location>
</feature>
<comment type="catalytic activity">
    <reaction evidence="10">
        <text>a medium-chain 2,3-saturated fatty acyl-CoA + oxidized [electron-transfer flavoprotein] + H(+) = a medium-chain (2E)-enoyl-CoA + reduced [electron-transfer flavoprotein]</text>
        <dbReference type="Rhea" id="RHEA:14477"/>
        <dbReference type="Rhea" id="RHEA-COMP:10685"/>
        <dbReference type="Rhea" id="RHEA-COMP:10686"/>
        <dbReference type="ChEBI" id="CHEBI:15378"/>
        <dbReference type="ChEBI" id="CHEBI:57692"/>
        <dbReference type="ChEBI" id="CHEBI:58307"/>
        <dbReference type="ChEBI" id="CHEBI:83723"/>
        <dbReference type="ChEBI" id="CHEBI:83726"/>
        <dbReference type="EC" id="1.3.8.7"/>
    </reaction>
</comment>
<comment type="pathway">
    <text evidence="2">Lipid metabolism; fatty acid beta-oxidation.</text>
</comment>
<dbReference type="NCBIfam" id="NF007000">
    <property type="entry name" value="PRK09463.1"/>
    <property type="match status" value="1"/>
</dbReference>
<comment type="catalytic activity">
    <reaction evidence="11">
        <text>a long-chain 2,3-saturated fatty acyl-CoA + oxidized [electron-transfer flavoprotein] + H(+) = a long-chain (2E)-enoyl-CoA + reduced [electron-transfer flavoprotein]</text>
        <dbReference type="Rhea" id="RHEA:17721"/>
        <dbReference type="Rhea" id="RHEA-COMP:10685"/>
        <dbReference type="Rhea" id="RHEA-COMP:10686"/>
        <dbReference type="ChEBI" id="CHEBI:15378"/>
        <dbReference type="ChEBI" id="CHEBI:57692"/>
        <dbReference type="ChEBI" id="CHEBI:58307"/>
        <dbReference type="ChEBI" id="CHEBI:83721"/>
        <dbReference type="ChEBI" id="CHEBI:83727"/>
        <dbReference type="EC" id="1.3.8.8"/>
    </reaction>
</comment>
<comment type="caution">
    <text evidence="18">The sequence shown here is derived from an EMBL/GenBank/DDBJ whole genome shotgun (WGS) entry which is preliminary data.</text>
</comment>
<evidence type="ECO:0000256" key="1">
    <source>
        <dbReference type="ARBA" id="ARBA00001974"/>
    </source>
</evidence>
<dbReference type="Gene3D" id="1.20.140.10">
    <property type="entry name" value="Butyryl-CoA Dehydrogenase, subunit A, domain 3"/>
    <property type="match status" value="1"/>
</dbReference>
<sequence>MSGLVWFLVTVALALALAYSRSRLTVWTAAFAALIGANWLISGAFPLIAGIVFLAIAIPLNVLPLRRALLSARLLKWFRSVMPPISETERVALDAGNTWWDADIFTGRPDWNKLLSYPSPQLTDEEQAFVDGPTEELCKMIDDWQITHELNDLPAPVWKFIRDNRFFGMIIPKEYGGLGFSALAHSSVVMKVASRSPSVGVTVMVPNSLGPGELLLHYGTDKQKDHYLPRLAKGEEIPCFALTGPHAGSDAGAIPDTGIVCKGEHNGKEVLGFRISWDKRYITLAPVATLLGVAFKAYDPDGLLGDRKSLGISLALIPTDTPGVEIGQRHFPLNASFQNGPTRGKDVFIPMEYLIGGEEYIGQGWRMLMNCLSVGRAISLPALGTGAGKMSSRTTGAYARVRKQFRTPIGKFEGVEEAMTRIAGYTYRMEAMRRMTAGALDLGEKPSVLSAILKYHCTEGMRQVVDDAMDVHAGKGVIMGPSNYLARTYQSVPISITVEGANILTRSLMIFGQGAIRCHPYLLKEMECVGMEDEGEAVRKFDRALFAHIGFTISNAVRAFVTGLSRGLFIRSPEAGEVSRYYRHFSRMSAAFAFSADVTLLLLGGELKRKEKLSARFGDVLSHLYMGSAMLKQFEDQGRPASDLPLVHWACQDSLYTIEDRLEEIFRNFPSPLLGRLVKWVVMPIGRSYRRPNDRLGHQVASLLLTPSAARDRLTRGVWASNDPNDPVGKVEYAMERVLAAEPLEARLQKELKLRLNPNNLEEALERGVKENVLSEQEAELVREAAKATAAAIAVDELEPERPPEAHAGKAKKKKKVSKKAAGAETAG</sequence>
<keyword evidence="8" id="KW-0274">FAD</keyword>
<dbReference type="Gene3D" id="1.10.540.10">
    <property type="entry name" value="Acyl-CoA dehydrogenase/oxidase, N-terminal domain"/>
    <property type="match status" value="1"/>
</dbReference>
<dbReference type="EC" id="1.3.8.8" evidence="5"/>
<evidence type="ECO:0000256" key="8">
    <source>
        <dbReference type="ARBA" id="ARBA00022827"/>
    </source>
</evidence>
<evidence type="ECO:0000259" key="17">
    <source>
        <dbReference type="Pfam" id="PF09317"/>
    </source>
</evidence>
<evidence type="ECO:0000256" key="13">
    <source>
        <dbReference type="SAM" id="Phobius"/>
    </source>
</evidence>
<evidence type="ECO:0000259" key="15">
    <source>
        <dbReference type="Pfam" id="PF02770"/>
    </source>
</evidence>
<gene>
    <name evidence="18" type="ORF">RBH19_05735</name>
</gene>
<dbReference type="InterPro" id="IPR015396">
    <property type="entry name" value="FadE_C"/>
</dbReference>
<evidence type="ECO:0000256" key="2">
    <source>
        <dbReference type="ARBA" id="ARBA00005005"/>
    </source>
</evidence>
<evidence type="ECO:0000256" key="11">
    <source>
        <dbReference type="ARBA" id="ARBA00049247"/>
    </source>
</evidence>
<dbReference type="Gene3D" id="2.40.110.10">
    <property type="entry name" value="Butyryl-CoA Dehydrogenase, subunit A, domain 2"/>
    <property type="match status" value="1"/>
</dbReference>
<dbReference type="InterPro" id="IPR037069">
    <property type="entry name" value="AcylCoA_DH/ox_N_sf"/>
</dbReference>
<evidence type="ECO:0000256" key="7">
    <source>
        <dbReference type="ARBA" id="ARBA00022630"/>
    </source>
</evidence>
<keyword evidence="19" id="KW-1185">Reference proteome</keyword>
<comment type="cofactor">
    <cofactor evidence="1">
        <name>FAD</name>
        <dbReference type="ChEBI" id="CHEBI:57692"/>
    </cofactor>
</comment>
<dbReference type="Pfam" id="PF00441">
    <property type="entry name" value="Acyl-CoA_dh_1"/>
    <property type="match status" value="1"/>
</dbReference>
<dbReference type="InterPro" id="IPR009075">
    <property type="entry name" value="AcylCo_DH/oxidase_C"/>
</dbReference>
<dbReference type="NCBIfam" id="NF009586">
    <property type="entry name" value="PRK13026.1"/>
    <property type="match status" value="1"/>
</dbReference>
<dbReference type="CDD" id="cd00567">
    <property type="entry name" value="ACAD"/>
    <property type="match status" value="1"/>
</dbReference>
<keyword evidence="13" id="KW-0812">Transmembrane</keyword>
<dbReference type="SUPFAM" id="SSF56645">
    <property type="entry name" value="Acyl-CoA dehydrogenase NM domain-like"/>
    <property type="match status" value="1"/>
</dbReference>
<dbReference type="InterPro" id="IPR050741">
    <property type="entry name" value="Acyl-CoA_dehydrogenase"/>
</dbReference>
<evidence type="ECO:0000259" key="14">
    <source>
        <dbReference type="Pfam" id="PF00441"/>
    </source>
</evidence>
<dbReference type="EC" id="1.3.8.7" evidence="4"/>
<dbReference type="Pfam" id="PF09317">
    <property type="entry name" value="ACDH_C"/>
    <property type="match status" value="1"/>
</dbReference>